<dbReference type="PANTHER" id="PTHR43734:SF1">
    <property type="entry name" value="PHYTOENE DESATURASE"/>
    <property type="match status" value="1"/>
</dbReference>
<reference evidence="4" key="1">
    <citation type="journal article" date="2019" name="Int. J. Syst. Evol. Microbiol.">
        <title>The Global Catalogue of Microorganisms (GCM) 10K type strain sequencing project: providing services to taxonomists for standard genome sequencing and annotation.</title>
        <authorList>
            <consortium name="The Broad Institute Genomics Platform"/>
            <consortium name="The Broad Institute Genome Sequencing Center for Infectious Disease"/>
            <person name="Wu L."/>
            <person name="Ma J."/>
        </authorList>
    </citation>
    <scope>NUCLEOTIDE SEQUENCE [LARGE SCALE GENOMIC DNA]</scope>
    <source>
        <strain evidence="4">NBRC 109019</strain>
    </source>
</reference>
<keyword evidence="1 2" id="KW-0560">Oxidoreductase</keyword>
<dbReference type="Gene3D" id="3.50.50.60">
    <property type="entry name" value="FAD/NAD(P)-binding domain"/>
    <property type="match status" value="1"/>
</dbReference>
<evidence type="ECO:0000313" key="4">
    <source>
        <dbReference type="Proteomes" id="UP001321477"/>
    </source>
</evidence>
<keyword evidence="4" id="KW-1185">Reference proteome</keyword>
<evidence type="ECO:0000313" key="3">
    <source>
        <dbReference type="EMBL" id="BDZ53344.1"/>
    </source>
</evidence>
<evidence type="ECO:0000256" key="1">
    <source>
        <dbReference type="ARBA" id="ARBA00023002"/>
    </source>
</evidence>
<dbReference type="Proteomes" id="UP001321477">
    <property type="component" value="Chromosome"/>
</dbReference>
<evidence type="ECO:0008006" key="5">
    <source>
        <dbReference type="Google" id="ProtNLM"/>
    </source>
</evidence>
<organism evidence="3 4">
    <name type="scientific">Agromyces marinus</name>
    <dbReference type="NCBI Taxonomy" id="1389020"/>
    <lineage>
        <taxon>Bacteria</taxon>
        <taxon>Bacillati</taxon>
        <taxon>Actinomycetota</taxon>
        <taxon>Actinomycetes</taxon>
        <taxon>Micrococcales</taxon>
        <taxon>Microbacteriaceae</taxon>
        <taxon>Agromyces</taxon>
    </lineage>
</organism>
<dbReference type="PANTHER" id="PTHR43734">
    <property type="entry name" value="PHYTOENE DESATURASE"/>
    <property type="match status" value="1"/>
</dbReference>
<name>A0ABM8GXW3_9MICO</name>
<comment type="similarity">
    <text evidence="2">Belongs to the carotenoid/retinoid oxidoreductase family.</text>
</comment>
<dbReference type="SUPFAM" id="SSF51905">
    <property type="entry name" value="FAD/NAD(P)-binding domain"/>
    <property type="match status" value="1"/>
</dbReference>
<dbReference type="NCBIfam" id="TIGR02734">
    <property type="entry name" value="crtI_fam"/>
    <property type="match status" value="1"/>
</dbReference>
<dbReference type="Pfam" id="PF13450">
    <property type="entry name" value="NAD_binding_8"/>
    <property type="match status" value="1"/>
</dbReference>
<accession>A0ABM8GXW3</accession>
<dbReference type="InterPro" id="IPR036188">
    <property type="entry name" value="FAD/NAD-bd_sf"/>
</dbReference>
<gene>
    <name evidence="3" type="ORF">GCM10025870_04170</name>
</gene>
<proteinExistence type="inferred from homology"/>
<sequence>MIGGSERIVVIGGGIAGLATAALLARDGHRVTLLEARDEVGGRAGSWSRHGFRFDTGPSWYLMPEVFEHFFRLFGTSAAAEVDPVRLDPGYRVWADGYEEPLDVRSTRAANVELFESVEPGAGRALERYLDSADSAYDLALRRFLYTDFTDVRGLAAGEVVRESGRMARLLGTSLERFAARAVRDRRLRQVLGYPAVFLGSSPDRTPALYHLMSHLDLGEGVAYPRGGSPG</sequence>
<keyword evidence="2" id="KW-0125">Carotenoid biosynthesis</keyword>
<dbReference type="EMBL" id="AP027734">
    <property type="protein sequence ID" value="BDZ53344.1"/>
    <property type="molecule type" value="Genomic_DNA"/>
</dbReference>
<dbReference type="InterPro" id="IPR014105">
    <property type="entry name" value="Carotenoid/retinoid_OxRdtase"/>
</dbReference>
<dbReference type="PRINTS" id="PR00419">
    <property type="entry name" value="ADXRDTASE"/>
</dbReference>
<protein>
    <recommendedName>
        <fullName evidence="5">Phytoene desaturase</fullName>
    </recommendedName>
</protein>
<comment type="pathway">
    <text evidence="2">Carotenoid biosynthesis.</text>
</comment>
<evidence type="ECO:0000256" key="2">
    <source>
        <dbReference type="RuleBase" id="RU362075"/>
    </source>
</evidence>